<dbReference type="Gene3D" id="2.80.10.50">
    <property type="match status" value="1"/>
</dbReference>
<dbReference type="SUPFAM" id="SSF50370">
    <property type="entry name" value="Ricin B-like lectins"/>
    <property type="match status" value="1"/>
</dbReference>
<comment type="caution">
    <text evidence="2">The sequence shown here is derived from an EMBL/GenBank/DDBJ whole genome shotgun (WGS) entry which is preliminary data.</text>
</comment>
<dbReference type="InterPro" id="IPR035992">
    <property type="entry name" value="Ricin_B-like_lectins"/>
</dbReference>
<gene>
    <name evidence="2" type="ORF">F5147DRAFT_807392</name>
</gene>
<evidence type="ECO:0000313" key="2">
    <source>
        <dbReference type="EMBL" id="KAG2118219.1"/>
    </source>
</evidence>
<keyword evidence="3" id="KW-1185">Reference proteome</keyword>
<dbReference type="RefSeq" id="XP_041298736.1">
    <property type="nucleotide sequence ID" value="XM_041443381.1"/>
</dbReference>
<dbReference type="Proteomes" id="UP000823399">
    <property type="component" value="Unassembled WGS sequence"/>
</dbReference>
<evidence type="ECO:0000259" key="1">
    <source>
        <dbReference type="Pfam" id="PF14200"/>
    </source>
</evidence>
<evidence type="ECO:0000313" key="3">
    <source>
        <dbReference type="Proteomes" id="UP000823399"/>
    </source>
</evidence>
<dbReference type="Pfam" id="PF14200">
    <property type="entry name" value="RicinB_lectin_2"/>
    <property type="match status" value="1"/>
</dbReference>
<reference evidence="2" key="1">
    <citation type="journal article" date="2020" name="New Phytol.">
        <title>Comparative genomics reveals dynamic genome evolution in host specialist ectomycorrhizal fungi.</title>
        <authorList>
            <person name="Lofgren L.A."/>
            <person name="Nguyen N.H."/>
            <person name="Vilgalys R."/>
            <person name="Ruytinx J."/>
            <person name="Liao H.L."/>
            <person name="Branco S."/>
            <person name="Kuo A."/>
            <person name="LaButti K."/>
            <person name="Lipzen A."/>
            <person name="Andreopoulos W."/>
            <person name="Pangilinan J."/>
            <person name="Riley R."/>
            <person name="Hundley H."/>
            <person name="Na H."/>
            <person name="Barry K."/>
            <person name="Grigoriev I.V."/>
            <person name="Stajich J.E."/>
            <person name="Kennedy P.G."/>
        </authorList>
    </citation>
    <scope>NUCLEOTIDE SEQUENCE</scope>
    <source>
        <strain evidence="2">FC423</strain>
    </source>
</reference>
<organism evidence="2 3">
    <name type="scientific">Suillus discolor</name>
    <dbReference type="NCBI Taxonomy" id="1912936"/>
    <lineage>
        <taxon>Eukaryota</taxon>
        <taxon>Fungi</taxon>
        <taxon>Dikarya</taxon>
        <taxon>Basidiomycota</taxon>
        <taxon>Agaricomycotina</taxon>
        <taxon>Agaricomycetes</taxon>
        <taxon>Agaricomycetidae</taxon>
        <taxon>Boletales</taxon>
        <taxon>Suillineae</taxon>
        <taxon>Suillaceae</taxon>
        <taxon>Suillus</taxon>
    </lineage>
</organism>
<accession>A0A9P7JZR8</accession>
<proteinExistence type="predicted"/>
<dbReference type="GeneID" id="64705640"/>
<dbReference type="InterPro" id="IPR000772">
    <property type="entry name" value="Ricin_B_lectin"/>
</dbReference>
<dbReference type="EMBL" id="JABBWM010000004">
    <property type="protein sequence ID" value="KAG2118219.1"/>
    <property type="molecule type" value="Genomic_DNA"/>
</dbReference>
<name>A0A9P7JZR8_9AGAM</name>
<protein>
    <recommendedName>
        <fullName evidence="1">Ricin B lectin domain-containing protein</fullName>
    </recommendedName>
</protein>
<feature type="domain" description="Ricin B lectin" evidence="1">
    <location>
        <begin position="5"/>
        <end position="69"/>
    </location>
</feature>
<sequence>MPFTDDGVYSIRNVGRNLMLDLTGNSTSEGTQIQGYPPNGTMAQQWVIKRQNEPGSPNKTVTIQTSNSGNNGNGCFATASEDSDVPVVYTKQAFIIELVARKDNTYTMHYTLGSSDLVLSIPSSSNSAPFAHHVRHKVKIENHDSGTSRQQWELTRLSNLAPIV</sequence>
<dbReference type="OrthoDB" id="2615822at2759"/>
<dbReference type="AlphaFoldDB" id="A0A9P7JZR8"/>